<dbReference type="GO" id="GO:0016020">
    <property type="term" value="C:membrane"/>
    <property type="evidence" value="ECO:0007669"/>
    <property type="project" value="UniProtKB-SubCell"/>
</dbReference>
<keyword evidence="2" id="KW-0813">Transport</keyword>
<name>A0A0R3WN25_HYDTA</name>
<dbReference type="AlphaFoldDB" id="A0A0R3WN25"/>
<accession>A0A0R3WN25</accession>
<evidence type="ECO:0000256" key="7">
    <source>
        <dbReference type="ARBA" id="ARBA00038475"/>
    </source>
</evidence>
<feature type="transmembrane region" description="Helical" evidence="8">
    <location>
        <begin position="162"/>
        <end position="186"/>
    </location>
</feature>
<dbReference type="PANTHER" id="PTHR12226:SF2">
    <property type="entry name" value="MANNOSE-P-DOLICHOL UTILIZATION DEFECT 1 PROTEIN"/>
    <property type="match status" value="1"/>
</dbReference>
<dbReference type="OrthoDB" id="271506at2759"/>
<gene>
    <name evidence="9" type="ORF">TTAC_LOCUS2150</name>
</gene>
<organism evidence="11">
    <name type="scientific">Hydatigena taeniaeformis</name>
    <name type="common">Feline tapeworm</name>
    <name type="synonym">Taenia taeniaeformis</name>
    <dbReference type="NCBI Taxonomy" id="6205"/>
    <lineage>
        <taxon>Eukaryota</taxon>
        <taxon>Metazoa</taxon>
        <taxon>Spiralia</taxon>
        <taxon>Lophotrochozoa</taxon>
        <taxon>Platyhelminthes</taxon>
        <taxon>Cestoda</taxon>
        <taxon>Eucestoda</taxon>
        <taxon>Cyclophyllidea</taxon>
        <taxon>Taeniidae</taxon>
        <taxon>Hydatigera</taxon>
    </lineage>
</organism>
<protein>
    <submittedName>
        <fullName evidence="11">Mannose-P-dolichol utilization defect 1 protein homolog</fullName>
    </submittedName>
</protein>
<proteinExistence type="inferred from homology"/>
<comment type="subcellular location">
    <subcellularLocation>
        <location evidence="1">Membrane</location>
        <topology evidence="1">Multi-pass membrane protein</topology>
    </subcellularLocation>
</comment>
<evidence type="ECO:0000313" key="11">
    <source>
        <dbReference type="WBParaSite" id="TTAC_0000216301-mRNA-1"/>
    </source>
</evidence>
<evidence type="ECO:0000313" key="9">
    <source>
        <dbReference type="EMBL" id="VDM19044.1"/>
    </source>
</evidence>
<evidence type="ECO:0000256" key="2">
    <source>
        <dbReference type="ARBA" id="ARBA00022448"/>
    </source>
</evidence>
<dbReference type="STRING" id="6205.A0A0R3WN25"/>
<keyword evidence="5 8" id="KW-1133">Transmembrane helix</keyword>
<dbReference type="InterPro" id="IPR016817">
    <property type="entry name" value="MannP-dilichol_defect-1"/>
</dbReference>
<feature type="transmembrane region" description="Helical" evidence="8">
    <location>
        <begin position="136"/>
        <end position="156"/>
    </location>
</feature>
<keyword evidence="10" id="KW-1185">Reference proteome</keyword>
<dbReference type="WBParaSite" id="TTAC_0000216301-mRNA-1">
    <property type="protein sequence ID" value="TTAC_0000216301-mRNA-1"/>
    <property type="gene ID" value="TTAC_0000216301"/>
</dbReference>
<dbReference type="Pfam" id="PF04193">
    <property type="entry name" value="PQ-loop"/>
    <property type="match status" value="2"/>
</dbReference>
<dbReference type="SMART" id="SM00679">
    <property type="entry name" value="CTNS"/>
    <property type="match status" value="2"/>
</dbReference>
<dbReference type="InterPro" id="IPR006603">
    <property type="entry name" value="PQ-loop_rpt"/>
</dbReference>
<reference evidence="11" key="1">
    <citation type="submission" date="2017-02" db="UniProtKB">
        <authorList>
            <consortium name="WormBaseParasite"/>
        </authorList>
    </citation>
    <scope>IDENTIFICATION</scope>
</reference>
<dbReference type="PANTHER" id="PTHR12226">
    <property type="entry name" value="MANNOSE-P-DOLICHOL UTILIZATION DEFECT 1 LEC35 -RELATED"/>
    <property type="match status" value="1"/>
</dbReference>
<dbReference type="EMBL" id="UYWX01000803">
    <property type="protein sequence ID" value="VDM19044.1"/>
    <property type="molecule type" value="Genomic_DNA"/>
</dbReference>
<evidence type="ECO:0000256" key="8">
    <source>
        <dbReference type="SAM" id="Phobius"/>
    </source>
</evidence>
<sequence length="201" mass="22259">MFGIWDCCGCNFGYFRFLILATSVKLPQIIKILRTGSAKGLSILGGLLELLCYTATSSYSIQRKFPFSYLSQWLRLFCRVHSLIRSGILFAYLNAGGEYAGHFALSGNFGRSNALIVCLQGLQICTNFRNGSTGQLSAISIFLMTAGSLARIFTSVQETGDVLVILNFVVSSLVNIVLSVQIIYYWNSPLHEQKVIKNKTE</sequence>
<dbReference type="Gene3D" id="1.20.1280.290">
    <property type="match status" value="2"/>
</dbReference>
<keyword evidence="4" id="KW-0677">Repeat</keyword>
<evidence type="ECO:0000256" key="1">
    <source>
        <dbReference type="ARBA" id="ARBA00004141"/>
    </source>
</evidence>
<reference evidence="9 10" key="2">
    <citation type="submission" date="2018-11" db="EMBL/GenBank/DDBJ databases">
        <authorList>
            <consortium name="Pathogen Informatics"/>
        </authorList>
    </citation>
    <scope>NUCLEOTIDE SEQUENCE [LARGE SCALE GENOMIC DNA]</scope>
</reference>
<comment type="similarity">
    <text evidence="7">Belongs to the MPDU1 (TC 2.A.43.3) family.</text>
</comment>
<keyword evidence="6 8" id="KW-0472">Membrane</keyword>
<evidence type="ECO:0000256" key="6">
    <source>
        <dbReference type="ARBA" id="ARBA00023136"/>
    </source>
</evidence>
<evidence type="ECO:0000256" key="3">
    <source>
        <dbReference type="ARBA" id="ARBA00022692"/>
    </source>
</evidence>
<dbReference type="GO" id="GO:0009312">
    <property type="term" value="P:oligosaccharide biosynthetic process"/>
    <property type="evidence" value="ECO:0007669"/>
    <property type="project" value="TreeGrafter"/>
</dbReference>
<keyword evidence="3 8" id="KW-0812">Transmembrane</keyword>
<evidence type="ECO:0000256" key="4">
    <source>
        <dbReference type="ARBA" id="ARBA00022737"/>
    </source>
</evidence>
<evidence type="ECO:0000313" key="10">
    <source>
        <dbReference type="Proteomes" id="UP000274429"/>
    </source>
</evidence>
<evidence type="ECO:0000256" key="5">
    <source>
        <dbReference type="ARBA" id="ARBA00022989"/>
    </source>
</evidence>
<dbReference type="Proteomes" id="UP000274429">
    <property type="component" value="Unassembled WGS sequence"/>
</dbReference>